<accession>A0ACC2QQ18</accession>
<keyword evidence="2" id="KW-1185">Reference proteome</keyword>
<name>A0ACC2QQ18_9NEOP</name>
<dbReference type="EMBL" id="CM056795">
    <property type="protein sequence ID" value="KAJ8720899.1"/>
    <property type="molecule type" value="Genomic_DNA"/>
</dbReference>
<comment type="caution">
    <text evidence="1">The sequence shown here is derived from an EMBL/GenBank/DDBJ whole genome shotgun (WGS) entry which is preliminary data.</text>
</comment>
<protein>
    <submittedName>
        <fullName evidence="1">Uncharacterized protein</fullName>
    </submittedName>
</protein>
<evidence type="ECO:0000313" key="2">
    <source>
        <dbReference type="Proteomes" id="UP001231649"/>
    </source>
</evidence>
<proteinExistence type="predicted"/>
<gene>
    <name evidence="1" type="ORF">PYW08_006364</name>
</gene>
<sequence length="109" mass="12468">MTPTMSQASVRLNRRLPSDEKLSKKSLLIIKNSFARACARPLCVRGHARGPTSLTPSYFLQFSCTFIWLTDYLTIFDYSSACKWSIRNNCFCFFFSFSFALIILITATN</sequence>
<reference evidence="1" key="1">
    <citation type="submission" date="2023-03" db="EMBL/GenBank/DDBJ databases">
        <title>Chromosome-level genomes of two armyworms, Mythimna separata and Mythimna loreyi, provide insights into the biosynthesis and reception of sex pheromones.</title>
        <authorList>
            <person name="Zhao H."/>
        </authorList>
    </citation>
    <scope>NUCLEOTIDE SEQUENCE</scope>
    <source>
        <strain evidence="1">BeijingLab</strain>
    </source>
</reference>
<organism evidence="1 2">
    <name type="scientific">Mythimna loreyi</name>
    <dbReference type="NCBI Taxonomy" id="667449"/>
    <lineage>
        <taxon>Eukaryota</taxon>
        <taxon>Metazoa</taxon>
        <taxon>Ecdysozoa</taxon>
        <taxon>Arthropoda</taxon>
        <taxon>Hexapoda</taxon>
        <taxon>Insecta</taxon>
        <taxon>Pterygota</taxon>
        <taxon>Neoptera</taxon>
        <taxon>Endopterygota</taxon>
        <taxon>Lepidoptera</taxon>
        <taxon>Glossata</taxon>
        <taxon>Ditrysia</taxon>
        <taxon>Noctuoidea</taxon>
        <taxon>Noctuidae</taxon>
        <taxon>Noctuinae</taxon>
        <taxon>Hadenini</taxon>
        <taxon>Mythimna</taxon>
    </lineage>
</organism>
<dbReference type="Proteomes" id="UP001231649">
    <property type="component" value="Chromosome 19"/>
</dbReference>
<evidence type="ECO:0000313" key="1">
    <source>
        <dbReference type="EMBL" id="KAJ8720899.1"/>
    </source>
</evidence>